<sequence>MSGPTTSSSAGAAPRRWPTGCTCNPDTPASSSTAARSTLINWADASSDTGGIRQHHGHLQADWLEVVSEREHHHAVEQLRASGWPGFPLDDGHFLTAWRAEPHPYHRLDRLPMSSYVRWRGPDDATRRLHLQPGHTGLLITADEAHAVIDWTDAPEVLQYNGRLDPDWMD</sequence>
<reference evidence="2 3" key="1">
    <citation type="submission" date="2020-07" db="EMBL/GenBank/DDBJ databases">
        <title>Sequencing the genomes of 1000 actinobacteria strains.</title>
        <authorList>
            <person name="Klenk H.-P."/>
        </authorList>
    </citation>
    <scope>NUCLEOTIDE SEQUENCE [LARGE SCALE GENOMIC DNA]</scope>
    <source>
        <strain evidence="2 3">DSM 7487</strain>
    </source>
</reference>
<accession>A0A7Y9J0Z4</accession>
<name>A0A7Y9J0Z4_9ACTN</name>
<keyword evidence="3" id="KW-1185">Reference proteome</keyword>
<evidence type="ECO:0000313" key="2">
    <source>
        <dbReference type="EMBL" id="NYD22598.1"/>
    </source>
</evidence>
<dbReference type="RefSeq" id="WP_179751683.1">
    <property type="nucleotide sequence ID" value="NZ_BAAAGN010000012.1"/>
</dbReference>
<proteinExistence type="predicted"/>
<gene>
    <name evidence="2" type="ORF">BJ968_002138</name>
</gene>
<evidence type="ECO:0000256" key="1">
    <source>
        <dbReference type="SAM" id="MobiDB-lite"/>
    </source>
</evidence>
<feature type="compositionally biased region" description="Low complexity" evidence="1">
    <location>
        <begin position="1"/>
        <end position="16"/>
    </location>
</feature>
<dbReference type="Proteomes" id="UP000521922">
    <property type="component" value="Unassembled WGS sequence"/>
</dbReference>
<dbReference type="EMBL" id="JACCBB010000001">
    <property type="protein sequence ID" value="NYD22598.1"/>
    <property type="molecule type" value="Genomic_DNA"/>
</dbReference>
<comment type="caution">
    <text evidence="2">The sequence shown here is derived from an EMBL/GenBank/DDBJ whole genome shotgun (WGS) entry which is preliminary data.</text>
</comment>
<dbReference type="AlphaFoldDB" id="A0A7Y9J0Z4"/>
<protein>
    <submittedName>
        <fullName evidence="2">Uncharacterized protein</fullName>
    </submittedName>
</protein>
<feature type="region of interest" description="Disordered" evidence="1">
    <location>
        <begin position="1"/>
        <end position="34"/>
    </location>
</feature>
<organism evidence="2 3">
    <name type="scientific">Kineococcus aurantiacus</name>
    <dbReference type="NCBI Taxonomy" id="37633"/>
    <lineage>
        <taxon>Bacteria</taxon>
        <taxon>Bacillati</taxon>
        <taxon>Actinomycetota</taxon>
        <taxon>Actinomycetes</taxon>
        <taxon>Kineosporiales</taxon>
        <taxon>Kineosporiaceae</taxon>
        <taxon>Kineococcus</taxon>
    </lineage>
</organism>
<evidence type="ECO:0000313" key="3">
    <source>
        <dbReference type="Proteomes" id="UP000521922"/>
    </source>
</evidence>